<dbReference type="Gene3D" id="2.60.120.1440">
    <property type="match status" value="1"/>
</dbReference>
<sequence length="593" mass="65445">MELTKSDRRTFDSLVGRWCAGDITVEEARQLSELLSRDEALVAEFAESIQLNSMLLQMNRGLSAATMDEILEPTVAGAANESDSATKVDTVSEMEWLVPTLIEQAALRNRAVSKWRNGLIMFVVVLIGVTAFYRLASDRGGDPSRDRHAATPTTAVDTPLPQQSGQIDEPTYAAKVIRRIDCEFESDRWELIPSSLFVEGQSVRVSRGVVVLEFANGATVSLEGPAELEIVSANSGFLNEGKLTAVVPPSAVGFTIQTPTSHVIDHGTEFGVQVLGDGTSETHVFEGEVELQFDGNAVSQRLTGTMATRSEMNQSFHSIRSQPDKFIRVGDIVSPTPSVVGDLASQWNGNVPKLWFDANQGVQLDADKRVTAWRNVAQPSRELDAWQVNADLRPRFLAADDSLDRHADQHHGGHKQYPAVQFAESEYFVTPPLSIGSEITALVVMQMADAEQRRGRGQILTIGGFPNLVLDINANGELRSRVYSYRPKRHDILKAADPLLSDQIYVAGYRYSVAEDRFELYRNGELLDTASHAFAIKPAAQLAIGGNRIKQSDFYSGAIREIVIFDQLLSPQDFRQTTDHLMEKHGIVLRKHL</sequence>
<dbReference type="Proteomes" id="UP001416858">
    <property type="component" value="Unassembled WGS sequence"/>
</dbReference>
<proteinExistence type="predicted"/>
<evidence type="ECO:0000313" key="4">
    <source>
        <dbReference type="EMBL" id="GAA5505211.1"/>
    </source>
</evidence>
<name>A0ABP9VK98_9BACT</name>
<keyword evidence="2" id="KW-1133">Transmembrane helix</keyword>
<keyword evidence="2" id="KW-0472">Membrane</keyword>
<protein>
    <recommendedName>
        <fullName evidence="3">FecR protein domain-containing protein</fullName>
    </recommendedName>
</protein>
<dbReference type="SUPFAM" id="SSF49899">
    <property type="entry name" value="Concanavalin A-like lectins/glucanases"/>
    <property type="match status" value="1"/>
</dbReference>
<feature type="domain" description="FecR protein" evidence="3">
    <location>
        <begin position="210"/>
        <end position="290"/>
    </location>
</feature>
<accession>A0ABP9VK98</accession>
<dbReference type="InterPro" id="IPR006860">
    <property type="entry name" value="FecR"/>
</dbReference>
<feature type="region of interest" description="Disordered" evidence="1">
    <location>
        <begin position="139"/>
        <end position="167"/>
    </location>
</feature>
<evidence type="ECO:0000256" key="2">
    <source>
        <dbReference type="SAM" id="Phobius"/>
    </source>
</evidence>
<dbReference type="InterPro" id="IPR012373">
    <property type="entry name" value="Ferrdict_sens_TM"/>
</dbReference>
<evidence type="ECO:0000313" key="5">
    <source>
        <dbReference type="Proteomes" id="UP001416858"/>
    </source>
</evidence>
<feature type="compositionally biased region" description="Polar residues" evidence="1">
    <location>
        <begin position="151"/>
        <end position="166"/>
    </location>
</feature>
<evidence type="ECO:0000256" key="1">
    <source>
        <dbReference type="SAM" id="MobiDB-lite"/>
    </source>
</evidence>
<gene>
    <name evidence="4" type="ORF">Rcae01_00652</name>
</gene>
<feature type="compositionally biased region" description="Basic and acidic residues" evidence="1">
    <location>
        <begin position="139"/>
        <end position="149"/>
    </location>
</feature>
<reference evidence="4 5" key="1">
    <citation type="submission" date="2024-02" db="EMBL/GenBank/DDBJ databases">
        <title>Rhodopirellula caenicola NBRC 110016.</title>
        <authorList>
            <person name="Ichikawa N."/>
            <person name="Katano-Makiyama Y."/>
            <person name="Hidaka K."/>
        </authorList>
    </citation>
    <scope>NUCLEOTIDE SEQUENCE [LARGE SCALE GENOMIC DNA]</scope>
    <source>
        <strain evidence="4 5">NBRC 110016</strain>
    </source>
</reference>
<dbReference type="RefSeq" id="WP_345682280.1">
    <property type="nucleotide sequence ID" value="NZ_BAABRO010000001.1"/>
</dbReference>
<evidence type="ECO:0000259" key="3">
    <source>
        <dbReference type="Pfam" id="PF04773"/>
    </source>
</evidence>
<dbReference type="Pfam" id="PF04773">
    <property type="entry name" value="FecR"/>
    <property type="match status" value="1"/>
</dbReference>
<keyword evidence="2" id="KW-0812">Transmembrane</keyword>
<dbReference type="EMBL" id="BAABRO010000001">
    <property type="protein sequence ID" value="GAA5505211.1"/>
    <property type="molecule type" value="Genomic_DNA"/>
</dbReference>
<dbReference type="PANTHER" id="PTHR30273:SF2">
    <property type="entry name" value="PROTEIN FECR"/>
    <property type="match status" value="1"/>
</dbReference>
<organism evidence="4 5">
    <name type="scientific">Novipirellula caenicola</name>
    <dbReference type="NCBI Taxonomy" id="1536901"/>
    <lineage>
        <taxon>Bacteria</taxon>
        <taxon>Pseudomonadati</taxon>
        <taxon>Planctomycetota</taxon>
        <taxon>Planctomycetia</taxon>
        <taxon>Pirellulales</taxon>
        <taxon>Pirellulaceae</taxon>
        <taxon>Novipirellula</taxon>
    </lineage>
</organism>
<dbReference type="Pfam" id="PF13385">
    <property type="entry name" value="Laminin_G_3"/>
    <property type="match status" value="1"/>
</dbReference>
<dbReference type="Gene3D" id="2.60.120.200">
    <property type="match status" value="1"/>
</dbReference>
<dbReference type="PANTHER" id="PTHR30273">
    <property type="entry name" value="PERIPLASMIC SIGNAL SENSOR AND SIGMA FACTOR ACTIVATOR FECR-RELATED"/>
    <property type="match status" value="1"/>
</dbReference>
<keyword evidence="5" id="KW-1185">Reference proteome</keyword>
<comment type="caution">
    <text evidence="4">The sequence shown here is derived from an EMBL/GenBank/DDBJ whole genome shotgun (WGS) entry which is preliminary data.</text>
</comment>
<feature type="transmembrane region" description="Helical" evidence="2">
    <location>
        <begin position="118"/>
        <end position="136"/>
    </location>
</feature>
<dbReference type="InterPro" id="IPR013320">
    <property type="entry name" value="ConA-like_dom_sf"/>
</dbReference>